<evidence type="ECO:0000256" key="4">
    <source>
        <dbReference type="ARBA" id="ARBA00022840"/>
    </source>
</evidence>
<evidence type="ECO:0000256" key="3">
    <source>
        <dbReference type="ARBA" id="ARBA00022741"/>
    </source>
</evidence>
<feature type="binding site" evidence="6">
    <location>
        <begin position="40"/>
        <end position="45"/>
    </location>
    <ligand>
        <name>ATP</name>
        <dbReference type="ChEBI" id="CHEBI:30616"/>
    </ligand>
</feature>
<dbReference type="AlphaFoldDB" id="A0A504UTG9"/>
<sequence>MLMRTEAGASVLPGPRTPQRAAHAFLSSLKKPARLLVAISGGSDSTGVLIALKEALDADKLPHSLCAVTVDHGLRPASADEALAVQALCRAHSIPHEILRWTGEKPKTGLSAAARDARYRLLAETATRFGADAVVTGHTLDDQVETIAMRSARSSEGSLGLSGMAAATLYARRLWILRPFLQTRRAAIRSYLDARNQNWIDDPSNEDLRSERARIRTRHLEPDLVAILSAAEERRHLSKRAAAWLAEKADCAVEQVIRLRLDGTTSHPEPAVGHALSTLSAALGGRPHRPSTQSLHRLLTQLANGNDFALTLSGCLVVRRKLDLFLTRERRGLLPLPLPSGRIIVWDGRYEITNHGPVDAVVVPGATSAISPELPYPIRSAISGNSPEIRTLPDADGRAPPQVTLTTRLSLFDPYLSDFDLPLADQIARLFGREPAIACPV</sequence>
<comment type="similarity">
    <text evidence="6">Belongs to the tRNA(Ile)-lysidine synthase family.</text>
</comment>
<keyword evidence="2 6" id="KW-0819">tRNA processing</keyword>
<dbReference type="EMBL" id="VFYP01000001">
    <property type="protein sequence ID" value="TPP11926.1"/>
    <property type="molecule type" value="Genomic_DNA"/>
</dbReference>
<evidence type="ECO:0000259" key="7">
    <source>
        <dbReference type="Pfam" id="PF01171"/>
    </source>
</evidence>
<keyword evidence="9" id="KW-1185">Reference proteome</keyword>
<dbReference type="InterPro" id="IPR011063">
    <property type="entry name" value="TilS/TtcA_N"/>
</dbReference>
<protein>
    <recommendedName>
        <fullName evidence="6">tRNA(Ile)-lysidine synthase</fullName>
        <ecNumber evidence="6">6.3.4.19</ecNumber>
    </recommendedName>
    <alternativeName>
        <fullName evidence="6">tRNA(Ile)-2-lysyl-cytidine synthase</fullName>
    </alternativeName>
    <alternativeName>
        <fullName evidence="6">tRNA(Ile)-lysidine synthetase</fullName>
    </alternativeName>
</protein>
<dbReference type="EC" id="6.3.4.19" evidence="6"/>
<proteinExistence type="inferred from homology"/>
<evidence type="ECO:0000256" key="5">
    <source>
        <dbReference type="ARBA" id="ARBA00048539"/>
    </source>
</evidence>
<dbReference type="InterPro" id="IPR012795">
    <property type="entry name" value="tRNA_Ile_lys_synt_N"/>
</dbReference>
<dbReference type="SUPFAM" id="SSF52402">
    <property type="entry name" value="Adenine nucleotide alpha hydrolases-like"/>
    <property type="match status" value="1"/>
</dbReference>
<reference evidence="8 9" key="1">
    <citation type="submission" date="2019-06" db="EMBL/GenBank/DDBJ databases">
        <title>Rhizobium sp. CL12 isolated from roots of soybean.</title>
        <authorList>
            <person name="Wang C."/>
        </authorList>
    </citation>
    <scope>NUCLEOTIDE SEQUENCE [LARGE SCALE GENOMIC DNA]</scope>
    <source>
        <strain evidence="8 9">CL12</strain>
    </source>
</reference>
<dbReference type="Gene3D" id="3.40.50.620">
    <property type="entry name" value="HUPs"/>
    <property type="match status" value="1"/>
</dbReference>
<feature type="domain" description="tRNA(Ile)-lysidine/2-thiocytidine synthase N-terminal" evidence="7">
    <location>
        <begin position="35"/>
        <end position="217"/>
    </location>
</feature>
<evidence type="ECO:0000256" key="1">
    <source>
        <dbReference type="ARBA" id="ARBA00022598"/>
    </source>
</evidence>
<dbReference type="PANTHER" id="PTHR43033">
    <property type="entry name" value="TRNA(ILE)-LYSIDINE SYNTHASE-RELATED"/>
    <property type="match status" value="1"/>
</dbReference>
<keyword evidence="3 6" id="KW-0547">Nucleotide-binding</keyword>
<keyword evidence="1 6" id="KW-0436">Ligase</keyword>
<dbReference type="PANTHER" id="PTHR43033:SF1">
    <property type="entry name" value="TRNA(ILE)-LYSIDINE SYNTHASE-RELATED"/>
    <property type="match status" value="1"/>
</dbReference>
<evidence type="ECO:0000313" key="8">
    <source>
        <dbReference type="EMBL" id="TPP11926.1"/>
    </source>
</evidence>
<keyword evidence="6" id="KW-0963">Cytoplasm</keyword>
<dbReference type="InterPro" id="IPR014729">
    <property type="entry name" value="Rossmann-like_a/b/a_fold"/>
</dbReference>
<dbReference type="GO" id="GO:0006400">
    <property type="term" value="P:tRNA modification"/>
    <property type="evidence" value="ECO:0007669"/>
    <property type="project" value="UniProtKB-UniRule"/>
</dbReference>
<keyword evidence="4 6" id="KW-0067">ATP-binding</keyword>
<dbReference type="GO" id="GO:0005524">
    <property type="term" value="F:ATP binding"/>
    <property type="evidence" value="ECO:0007669"/>
    <property type="project" value="UniProtKB-UniRule"/>
</dbReference>
<dbReference type="Pfam" id="PF01171">
    <property type="entry name" value="ATP_bind_3"/>
    <property type="match status" value="1"/>
</dbReference>
<evidence type="ECO:0000313" key="9">
    <source>
        <dbReference type="Proteomes" id="UP000316429"/>
    </source>
</evidence>
<accession>A0A504UTG9</accession>
<gene>
    <name evidence="6 8" type="primary">tilS</name>
    <name evidence="8" type="ORF">FJQ55_14370</name>
</gene>
<dbReference type="GO" id="GO:0032267">
    <property type="term" value="F:tRNA(Ile)-lysidine synthase activity"/>
    <property type="evidence" value="ECO:0007669"/>
    <property type="project" value="UniProtKB-EC"/>
</dbReference>
<comment type="function">
    <text evidence="6">Ligates lysine onto the cytidine present at position 34 of the AUA codon-specific tRNA(Ile) that contains the anticodon CAU, in an ATP-dependent manner. Cytidine is converted to lysidine, thus changing the amino acid specificity of the tRNA from methionine to isoleucine.</text>
</comment>
<dbReference type="InterPro" id="IPR012094">
    <property type="entry name" value="tRNA_Ile_lys_synt"/>
</dbReference>
<comment type="catalytic activity">
    <reaction evidence="5 6">
        <text>cytidine(34) in tRNA(Ile2) + L-lysine + ATP = lysidine(34) in tRNA(Ile2) + AMP + diphosphate + H(+)</text>
        <dbReference type="Rhea" id="RHEA:43744"/>
        <dbReference type="Rhea" id="RHEA-COMP:10625"/>
        <dbReference type="Rhea" id="RHEA-COMP:10670"/>
        <dbReference type="ChEBI" id="CHEBI:15378"/>
        <dbReference type="ChEBI" id="CHEBI:30616"/>
        <dbReference type="ChEBI" id="CHEBI:32551"/>
        <dbReference type="ChEBI" id="CHEBI:33019"/>
        <dbReference type="ChEBI" id="CHEBI:82748"/>
        <dbReference type="ChEBI" id="CHEBI:83665"/>
        <dbReference type="ChEBI" id="CHEBI:456215"/>
        <dbReference type="EC" id="6.3.4.19"/>
    </reaction>
</comment>
<dbReference type="Proteomes" id="UP000316429">
    <property type="component" value="Unassembled WGS sequence"/>
</dbReference>
<evidence type="ECO:0000256" key="2">
    <source>
        <dbReference type="ARBA" id="ARBA00022694"/>
    </source>
</evidence>
<comment type="caution">
    <text evidence="8">The sequence shown here is derived from an EMBL/GenBank/DDBJ whole genome shotgun (WGS) entry which is preliminary data.</text>
</comment>
<name>A0A504UTG9_9HYPH</name>
<organism evidence="8 9">
    <name type="scientific">Rhizobium glycinendophyticum</name>
    <dbReference type="NCBI Taxonomy" id="2589807"/>
    <lineage>
        <taxon>Bacteria</taxon>
        <taxon>Pseudomonadati</taxon>
        <taxon>Pseudomonadota</taxon>
        <taxon>Alphaproteobacteria</taxon>
        <taxon>Hyphomicrobiales</taxon>
        <taxon>Rhizobiaceae</taxon>
        <taxon>Rhizobium/Agrobacterium group</taxon>
        <taxon>Rhizobium</taxon>
    </lineage>
</organism>
<evidence type="ECO:0000256" key="6">
    <source>
        <dbReference type="HAMAP-Rule" id="MF_01161"/>
    </source>
</evidence>
<dbReference type="GO" id="GO:0005737">
    <property type="term" value="C:cytoplasm"/>
    <property type="evidence" value="ECO:0007669"/>
    <property type="project" value="UniProtKB-SubCell"/>
</dbReference>
<dbReference type="NCBIfam" id="TIGR02432">
    <property type="entry name" value="lysidine_TilS_N"/>
    <property type="match status" value="1"/>
</dbReference>
<comment type="domain">
    <text evidence="6">The N-terminal region contains the highly conserved SGGXDS motif, predicted to be a P-loop motif involved in ATP binding.</text>
</comment>
<dbReference type="OrthoDB" id="9807403at2"/>
<comment type="subcellular location">
    <subcellularLocation>
        <location evidence="6">Cytoplasm</location>
    </subcellularLocation>
</comment>
<dbReference type="HAMAP" id="MF_01161">
    <property type="entry name" value="tRNA_Ile_lys_synt"/>
    <property type="match status" value="1"/>
</dbReference>
<dbReference type="CDD" id="cd01992">
    <property type="entry name" value="TilS_N"/>
    <property type="match status" value="1"/>
</dbReference>